<dbReference type="InterPro" id="IPR005061">
    <property type="entry name" value="Ist1"/>
</dbReference>
<evidence type="ECO:0000313" key="3">
    <source>
        <dbReference type="EMBL" id="KAH8699133.1"/>
    </source>
</evidence>
<keyword evidence="4" id="KW-1185">Reference proteome</keyword>
<dbReference type="AlphaFoldDB" id="A0AAD4Q213"/>
<accession>A0AAD4Q213</accession>
<dbReference type="InterPro" id="IPR042277">
    <property type="entry name" value="IST1-like"/>
</dbReference>
<dbReference type="PANTHER" id="PTHR12161:SF5">
    <property type="entry name" value="IST1 HOMOLOG"/>
    <property type="match status" value="1"/>
</dbReference>
<dbReference type="Pfam" id="PF03398">
    <property type="entry name" value="Ist1"/>
    <property type="match status" value="2"/>
</dbReference>
<evidence type="ECO:0000256" key="2">
    <source>
        <dbReference type="SAM" id="MobiDB-lite"/>
    </source>
</evidence>
<feature type="region of interest" description="Disordered" evidence="2">
    <location>
        <begin position="95"/>
        <end position="160"/>
    </location>
</feature>
<protein>
    <submittedName>
        <fullName evidence="3">DUF292 domain protein</fullName>
    </submittedName>
</protein>
<feature type="compositionally biased region" description="Basic and acidic residues" evidence="2">
    <location>
        <begin position="300"/>
        <end position="314"/>
    </location>
</feature>
<dbReference type="Proteomes" id="UP001201262">
    <property type="component" value="Unassembled WGS sequence"/>
</dbReference>
<dbReference type="GeneID" id="70244275"/>
<dbReference type="EMBL" id="JAJTJA010000005">
    <property type="protein sequence ID" value="KAH8699133.1"/>
    <property type="molecule type" value="Genomic_DNA"/>
</dbReference>
<organism evidence="3 4">
    <name type="scientific">Talaromyces proteolyticus</name>
    <dbReference type="NCBI Taxonomy" id="1131652"/>
    <lineage>
        <taxon>Eukaryota</taxon>
        <taxon>Fungi</taxon>
        <taxon>Dikarya</taxon>
        <taxon>Ascomycota</taxon>
        <taxon>Pezizomycotina</taxon>
        <taxon>Eurotiomycetes</taxon>
        <taxon>Eurotiomycetidae</taxon>
        <taxon>Eurotiales</taxon>
        <taxon>Trichocomaceae</taxon>
        <taxon>Talaromyces</taxon>
        <taxon>Talaromyces sect. Bacilispori</taxon>
    </lineage>
</organism>
<reference evidence="3" key="1">
    <citation type="submission" date="2021-12" db="EMBL/GenBank/DDBJ databases">
        <title>Convergent genome expansion in fungi linked to evolution of root-endophyte symbiosis.</title>
        <authorList>
            <consortium name="DOE Joint Genome Institute"/>
            <person name="Ke Y.-H."/>
            <person name="Bonito G."/>
            <person name="Liao H.-L."/>
            <person name="Looney B."/>
            <person name="Rojas-Flechas A."/>
            <person name="Nash J."/>
            <person name="Hameed K."/>
            <person name="Schadt C."/>
            <person name="Martin F."/>
            <person name="Crous P.W."/>
            <person name="Miettinen O."/>
            <person name="Magnuson J.K."/>
            <person name="Labbe J."/>
            <person name="Jacobson D."/>
            <person name="Doktycz M.J."/>
            <person name="Veneault-Fourrey C."/>
            <person name="Kuo A."/>
            <person name="Mondo S."/>
            <person name="Calhoun S."/>
            <person name="Riley R."/>
            <person name="Ohm R."/>
            <person name="LaButti K."/>
            <person name="Andreopoulos B."/>
            <person name="Pangilinan J."/>
            <person name="Nolan M."/>
            <person name="Tritt A."/>
            <person name="Clum A."/>
            <person name="Lipzen A."/>
            <person name="Daum C."/>
            <person name="Barry K."/>
            <person name="Grigoriev I.V."/>
            <person name="Vilgalys R."/>
        </authorList>
    </citation>
    <scope>NUCLEOTIDE SEQUENCE</scope>
    <source>
        <strain evidence="3">PMI_201</strain>
    </source>
</reference>
<name>A0AAD4Q213_9EURO</name>
<comment type="similarity">
    <text evidence="1">Belongs to the IST1 family.</text>
</comment>
<dbReference type="Gene3D" id="1.20.1260.60">
    <property type="entry name" value="Vacuolar protein sorting-associated protein Ist1"/>
    <property type="match status" value="1"/>
</dbReference>
<proteinExistence type="inferred from homology"/>
<evidence type="ECO:0000256" key="1">
    <source>
        <dbReference type="ARBA" id="ARBA00005536"/>
    </source>
</evidence>
<dbReference type="GO" id="GO:0015031">
    <property type="term" value="P:protein transport"/>
    <property type="evidence" value="ECO:0007669"/>
    <property type="project" value="InterPro"/>
</dbReference>
<sequence length="390" mass="42708">MPPTVQTTKLQSTLRLLIPRLRLLQKKDTASSVAQRRELAHLLDTGREASARIRVENVIANDIGVEVMEIVELYCELLLARAAVLDQIAFSDKGVQGRNKAKEEAKQMLEGNPNISPAHPKESGGKGLGWFSSRTTSSTPDKKQPKNQPESTSEDSDQFDEENSYINLALDEAAAAIFYSCPRFPREVKELSTLRTLLMERWGKDFATLAQENKAGVKLPDRLVKRLRVKPPSEELVDSYLREIAKAYSVSWPATAALEGDVPEPMHEEGRESSSSPPPPADSGDADIGDVSAPQTPRKNVADLRRASEADELSRATPPRDIGTHDVTGKSPVSVAKPGPSSDNPEPRVKIPGEQDNNATSERPGGPQRKNSKGIPDVDELSKRFAALKR</sequence>
<feature type="region of interest" description="Disordered" evidence="2">
    <location>
        <begin position="262"/>
        <end position="390"/>
    </location>
</feature>
<dbReference type="RefSeq" id="XP_046073597.1">
    <property type="nucleotide sequence ID" value="XM_046213988.1"/>
</dbReference>
<comment type="caution">
    <text evidence="3">The sequence shown here is derived from an EMBL/GenBank/DDBJ whole genome shotgun (WGS) entry which is preliminary data.</text>
</comment>
<evidence type="ECO:0000313" key="4">
    <source>
        <dbReference type="Proteomes" id="UP001201262"/>
    </source>
</evidence>
<dbReference type="PANTHER" id="PTHR12161">
    <property type="entry name" value="IST1 FAMILY MEMBER"/>
    <property type="match status" value="1"/>
</dbReference>
<gene>
    <name evidence="3" type="ORF">BGW36DRAFT_358640</name>
</gene>